<gene>
    <name evidence="1" type="ordered locus">y3398</name>
</gene>
<dbReference type="EMBL" id="AE009952">
    <property type="protein sequence ID" value="AAM86948.1"/>
    <property type="molecule type" value="Genomic_DNA"/>
</dbReference>
<dbReference type="KEGG" id="ypk:y3398"/>
<accession>A0A3G5LBW7</accession>
<dbReference type="Proteomes" id="UP000002490">
    <property type="component" value="Chromosome"/>
</dbReference>
<dbReference type="GeneID" id="57977813"/>
<dbReference type="AlphaFoldDB" id="A0A3G5LBW7"/>
<dbReference type="RefSeq" id="WP_011055744.1">
    <property type="nucleotide sequence ID" value="NZ_CP009492.1"/>
</dbReference>
<evidence type="ECO:0000313" key="1">
    <source>
        <dbReference type="EMBL" id="AAM86948.1"/>
    </source>
</evidence>
<sequence length="28" mass="3279">MARGREMFRLEQLEKIACEKSKHEVSDG</sequence>
<evidence type="ECO:0000313" key="2">
    <source>
        <dbReference type="Proteomes" id="UP000002490"/>
    </source>
</evidence>
<proteinExistence type="predicted"/>
<protein>
    <submittedName>
        <fullName evidence="1">Uncharacterized protein</fullName>
    </submittedName>
</protein>
<reference evidence="1 2" key="1">
    <citation type="journal article" date="2002" name="J. Bacteriol.">
        <title>Genome sequence of Yersinia pestis KIM.</title>
        <authorList>
            <person name="Deng W."/>
            <person name="Burland V."/>
            <person name="Plunkett G.III."/>
            <person name="Boutin A."/>
            <person name="Mayhew G.F."/>
            <person name="Liss P."/>
            <person name="Perna N.T."/>
            <person name="Rose D.J."/>
            <person name="Mau B."/>
            <person name="Zhou S."/>
            <person name="Schwartz D.C."/>
            <person name="Fetherston J.D."/>
            <person name="Lindler L.E."/>
            <person name="Brubaker R.R."/>
            <person name="Plana G.V."/>
            <person name="Straley S.C."/>
            <person name="McDonough K.A."/>
            <person name="Nilles M.L."/>
            <person name="Matson J.S."/>
            <person name="Blattner F.R."/>
            <person name="Perry R.D."/>
        </authorList>
    </citation>
    <scope>NUCLEOTIDE SEQUENCE [LARGE SCALE GENOMIC DNA]</scope>
    <source>
        <strain evidence="2">KIM10+ / Biovar Mediaevalis</strain>
    </source>
</reference>
<name>A0A3G5LBW7_YERPE</name>
<organism evidence="1 2">
    <name type="scientific">Yersinia pestis</name>
    <dbReference type="NCBI Taxonomy" id="632"/>
    <lineage>
        <taxon>Bacteria</taxon>
        <taxon>Pseudomonadati</taxon>
        <taxon>Pseudomonadota</taxon>
        <taxon>Gammaproteobacteria</taxon>
        <taxon>Enterobacterales</taxon>
        <taxon>Yersiniaceae</taxon>
        <taxon>Yersinia</taxon>
    </lineage>
</organism>